<reference evidence="1" key="2">
    <citation type="submission" date="2020-08" db="EMBL/GenBank/DDBJ databases">
        <title>Draft Genome Sequence of Cumin Blight Pathogen Alternaria burnsii.</title>
        <authorList>
            <person name="Feng Z."/>
        </authorList>
    </citation>
    <scope>NUCLEOTIDE SEQUENCE</scope>
    <source>
        <strain evidence="1">CBS107.38</strain>
    </source>
</reference>
<dbReference type="GeneID" id="62200043"/>
<dbReference type="EMBL" id="JAAABM010000002">
    <property type="protein sequence ID" value="KAF7680167.1"/>
    <property type="molecule type" value="Genomic_DNA"/>
</dbReference>
<protein>
    <submittedName>
        <fullName evidence="1">Uncharacterized protein</fullName>
    </submittedName>
</protein>
<keyword evidence="2" id="KW-1185">Reference proteome</keyword>
<dbReference type="RefSeq" id="XP_038790157.1">
    <property type="nucleotide sequence ID" value="XM_038926865.1"/>
</dbReference>
<dbReference type="AlphaFoldDB" id="A0A8H7BE49"/>
<accession>A0A8H7BE49</accession>
<proteinExistence type="predicted"/>
<comment type="caution">
    <text evidence="1">The sequence shown here is derived from an EMBL/GenBank/DDBJ whole genome shotgun (WGS) entry which is preliminary data.</text>
</comment>
<sequence>MSVLGARLKRPSILQFYSTPLAQFDNRHPTRYEHQYLASRRVRRRTWPLAMPSVPCRLQQRGCVRRVCWWLQEPSDGVRPRRKKNQVPTHTTSLATAAALRTTASVFPAQSIGKKKKLEMRSQLRSSRP</sequence>
<organism evidence="1 2">
    <name type="scientific">Alternaria burnsii</name>
    <dbReference type="NCBI Taxonomy" id="1187904"/>
    <lineage>
        <taxon>Eukaryota</taxon>
        <taxon>Fungi</taxon>
        <taxon>Dikarya</taxon>
        <taxon>Ascomycota</taxon>
        <taxon>Pezizomycotina</taxon>
        <taxon>Dothideomycetes</taxon>
        <taxon>Pleosporomycetidae</taxon>
        <taxon>Pleosporales</taxon>
        <taxon>Pleosporineae</taxon>
        <taxon>Pleosporaceae</taxon>
        <taxon>Alternaria</taxon>
        <taxon>Alternaria sect. Alternaria</taxon>
    </lineage>
</organism>
<evidence type="ECO:0000313" key="1">
    <source>
        <dbReference type="EMBL" id="KAF7680167.1"/>
    </source>
</evidence>
<dbReference type="Proteomes" id="UP000596902">
    <property type="component" value="Unassembled WGS sequence"/>
</dbReference>
<name>A0A8H7BE49_9PLEO</name>
<evidence type="ECO:0000313" key="2">
    <source>
        <dbReference type="Proteomes" id="UP000596902"/>
    </source>
</evidence>
<gene>
    <name evidence="1" type="ORF">GT037_001818</name>
</gene>
<reference evidence="1" key="1">
    <citation type="submission" date="2020-01" db="EMBL/GenBank/DDBJ databases">
        <authorList>
            <person name="Feng Z.H.Z."/>
        </authorList>
    </citation>
    <scope>NUCLEOTIDE SEQUENCE</scope>
    <source>
        <strain evidence="1">CBS107.38</strain>
    </source>
</reference>